<dbReference type="EMBL" id="CP031423">
    <property type="protein sequence ID" value="AZS37433.1"/>
    <property type="molecule type" value="Genomic_DNA"/>
</dbReference>
<keyword evidence="1" id="KW-1133">Transmembrane helix</keyword>
<dbReference type="InterPro" id="IPR021257">
    <property type="entry name" value="DUF2809"/>
</dbReference>
<dbReference type="AlphaFoldDB" id="A0A3Q9J0P4"/>
<protein>
    <recommendedName>
        <fullName evidence="4">DUF2809 domain-containing protein</fullName>
    </recommendedName>
</protein>
<dbReference type="Proteomes" id="UP000276888">
    <property type="component" value="Chromosome"/>
</dbReference>
<dbReference type="RefSeq" id="WP_127095987.1">
    <property type="nucleotide sequence ID" value="NZ_CP031423.1"/>
</dbReference>
<name>A0A3Q9J0P4_9MICO</name>
<sequence>MTRALPPGPRAPAARRRSAAALALAAVIAAGLTVHGLGPDGAVTDITGDALYAVAAFAAGVLIAPRAATLPVAGLAAAWCVGVELLQLTAVPSALAAWFRPIALVLGTGFDARDLVVYVAAVVVAAVIDAAVRSRRAAQTPAHSD</sequence>
<evidence type="ECO:0008006" key="4">
    <source>
        <dbReference type="Google" id="ProtNLM"/>
    </source>
</evidence>
<keyword evidence="1" id="KW-0812">Transmembrane</keyword>
<keyword evidence="1" id="KW-0472">Membrane</keyword>
<reference evidence="2 3" key="1">
    <citation type="submission" date="2018-08" db="EMBL/GenBank/DDBJ databases">
        <title>Microbacterium lemovicicum sp. nov., a bacterium isolated from a natural uranium-rich soil.</title>
        <authorList>
            <person name="ORTET P."/>
        </authorList>
    </citation>
    <scope>NUCLEOTIDE SEQUENCE [LARGE SCALE GENOMIC DNA]</scope>
    <source>
        <strain evidence="2 3">Viu22</strain>
    </source>
</reference>
<evidence type="ECO:0000256" key="1">
    <source>
        <dbReference type="SAM" id="Phobius"/>
    </source>
</evidence>
<feature type="transmembrane region" description="Helical" evidence="1">
    <location>
        <begin position="46"/>
        <end position="65"/>
    </location>
</feature>
<feature type="transmembrane region" description="Helical" evidence="1">
    <location>
        <begin position="115"/>
        <end position="132"/>
    </location>
</feature>
<proteinExistence type="predicted"/>
<feature type="transmembrane region" description="Helical" evidence="1">
    <location>
        <begin position="72"/>
        <end position="95"/>
    </location>
</feature>
<organism evidence="2 3">
    <name type="scientific">Microbacterium lemovicicum</name>
    <dbReference type="NCBI Taxonomy" id="1072463"/>
    <lineage>
        <taxon>Bacteria</taxon>
        <taxon>Bacillati</taxon>
        <taxon>Actinomycetota</taxon>
        <taxon>Actinomycetes</taxon>
        <taxon>Micrococcales</taxon>
        <taxon>Microbacteriaceae</taxon>
        <taxon>Microbacterium</taxon>
    </lineage>
</organism>
<gene>
    <name evidence="2" type="ORF">CVS47_02069</name>
</gene>
<dbReference type="KEGG" id="mlv:CVS47_02069"/>
<dbReference type="OrthoDB" id="3874273at2"/>
<evidence type="ECO:0000313" key="2">
    <source>
        <dbReference type="EMBL" id="AZS37433.1"/>
    </source>
</evidence>
<accession>A0A3Q9J0P4</accession>
<dbReference type="Pfam" id="PF10990">
    <property type="entry name" value="DUF2809"/>
    <property type="match status" value="1"/>
</dbReference>
<keyword evidence="3" id="KW-1185">Reference proteome</keyword>
<evidence type="ECO:0000313" key="3">
    <source>
        <dbReference type="Proteomes" id="UP000276888"/>
    </source>
</evidence>